<feature type="transmembrane region" description="Helical" evidence="6">
    <location>
        <begin position="480"/>
        <end position="502"/>
    </location>
</feature>
<feature type="transmembrane region" description="Helical" evidence="6">
    <location>
        <begin position="343"/>
        <end position="376"/>
    </location>
</feature>
<keyword evidence="10" id="KW-1185">Reference proteome</keyword>
<dbReference type="InterPro" id="IPR025405">
    <property type="entry name" value="DUF4131"/>
</dbReference>
<evidence type="ECO:0000256" key="6">
    <source>
        <dbReference type="SAM" id="Phobius"/>
    </source>
</evidence>
<proteinExistence type="predicted"/>
<organism evidence="9 10">
    <name type="scientific">Pedobacter cryoconitis</name>
    <dbReference type="NCBI Taxonomy" id="188932"/>
    <lineage>
        <taxon>Bacteria</taxon>
        <taxon>Pseudomonadati</taxon>
        <taxon>Bacteroidota</taxon>
        <taxon>Sphingobacteriia</taxon>
        <taxon>Sphingobacteriales</taxon>
        <taxon>Sphingobacteriaceae</taxon>
        <taxon>Pedobacter</taxon>
    </lineage>
</organism>
<sequence length="690" mass="79438">MRIRQNISIFGKILLPFCIGLWILHAADNTKLNLPVLIFAISIFILSLIISFLYKSLKVYHYKRLLAILINLLFFSLGLIVYANENLIQNPNNFSHHQANFLSISIADEPQQHGSILRFKARVLANYTGHQKQQTSGYLLVALHWDSASPAQLHYGENYYIPAHYKVIAPPYNPAEFDFRSWLAMQNIHHQIFLQPEELIPSKIKTGHALISFALALRKNQVALYRRLIKDDNAFAVASTLILGYRADLSAETLAAYSKTGTIHALSVSGMHVGIIYLVLNQALGWMDRKVWLKWSKVLLLLLLIWGYAVLTGCSASVLRSAIMLSIFILAKAVHNQANNYQVLYFSAFCLLLYNPFFFWDVGFQLSYLAVSGLIYLQPKLEQLINFKSLWLRKLWSLISLSIAAQLFTFPLSSYYFHQFPVYFILSNLFIVLPVTLLMYIGMLLLLFRLYWIAPLFEWLIIFMNRGLEKIAALPYSSIHMIWFTKTELILLCLFLLFSCMALQQKNKYYLALSLFAAGCFQVMFVKGELSAARQQKIIPFTLNRNYAVAFISSTQAVLITDLLPGDPAFKFHIQPALDQLKIREITCLKWKETLTSKTLQVREHQLLFKNFKVLLLDTAFNNWGIKEKAVFDAVWVHGEPQLKMGELRSVITFKEIWVDATNRNYTIQRHRTDTINFSKPTLILKPGFR</sequence>
<evidence type="ECO:0000259" key="7">
    <source>
        <dbReference type="Pfam" id="PF03772"/>
    </source>
</evidence>
<gene>
    <name evidence="9" type="ORF">AY601_0665</name>
</gene>
<feature type="transmembrane region" description="Helical" evidence="6">
    <location>
        <begin position="36"/>
        <end position="54"/>
    </location>
</feature>
<dbReference type="GO" id="GO:0005886">
    <property type="term" value="C:plasma membrane"/>
    <property type="evidence" value="ECO:0007669"/>
    <property type="project" value="UniProtKB-SubCell"/>
</dbReference>
<dbReference type="AlphaFoldDB" id="A0A127V8H0"/>
<dbReference type="PANTHER" id="PTHR30619">
    <property type="entry name" value="DNA INTERNALIZATION/COMPETENCE PROTEIN COMEC/REC2"/>
    <property type="match status" value="1"/>
</dbReference>
<keyword evidence="2" id="KW-1003">Cell membrane</keyword>
<reference evidence="9 10" key="1">
    <citation type="submission" date="2016-03" db="EMBL/GenBank/DDBJ databases">
        <title>Complete genome sequence of Pedobacter cryoconitis PAMC 27485.</title>
        <authorList>
            <person name="Lee J."/>
            <person name="Kim O.-S."/>
        </authorList>
    </citation>
    <scope>NUCLEOTIDE SEQUENCE [LARGE SCALE GENOMIC DNA]</scope>
    <source>
        <strain evidence="9 10">PAMC 27485</strain>
    </source>
</reference>
<dbReference type="Pfam" id="PF03772">
    <property type="entry name" value="Competence"/>
    <property type="match status" value="1"/>
</dbReference>
<dbReference type="PANTHER" id="PTHR30619:SF1">
    <property type="entry name" value="RECOMBINATION PROTEIN 2"/>
    <property type="match status" value="1"/>
</dbReference>
<evidence type="ECO:0000256" key="5">
    <source>
        <dbReference type="ARBA" id="ARBA00023136"/>
    </source>
</evidence>
<feature type="transmembrane region" description="Helical" evidence="6">
    <location>
        <begin position="396"/>
        <end position="417"/>
    </location>
</feature>
<feature type="transmembrane region" description="Helical" evidence="6">
    <location>
        <begin position="66"/>
        <end position="83"/>
    </location>
</feature>
<keyword evidence="3 6" id="KW-0812">Transmembrane</keyword>
<dbReference type="InterPro" id="IPR052159">
    <property type="entry name" value="Competence_DNA_uptake"/>
</dbReference>
<feature type="domain" description="ComEC/Rec2-related protein" evidence="7">
    <location>
        <begin position="241"/>
        <end position="504"/>
    </location>
</feature>
<dbReference type="EMBL" id="CP014504">
    <property type="protein sequence ID" value="AMP97614.1"/>
    <property type="molecule type" value="Genomic_DNA"/>
</dbReference>
<comment type="subcellular location">
    <subcellularLocation>
        <location evidence="1">Cell membrane</location>
        <topology evidence="1">Multi-pass membrane protein</topology>
    </subcellularLocation>
</comment>
<evidence type="ECO:0000313" key="9">
    <source>
        <dbReference type="EMBL" id="AMP97614.1"/>
    </source>
</evidence>
<dbReference type="KEGG" id="pcm:AY601_0665"/>
<dbReference type="InterPro" id="IPR004477">
    <property type="entry name" value="ComEC_N"/>
</dbReference>
<evidence type="ECO:0000256" key="3">
    <source>
        <dbReference type="ARBA" id="ARBA00022692"/>
    </source>
</evidence>
<dbReference type="NCBIfam" id="TIGR00360">
    <property type="entry name" value="ComEC_N-term"/>
    <property type="match status" value="1"/>
</dbReference>
<evidence type="ECO:0000259" key="8">
    <source>
        <dbReference type="Pfam" id="PF13567"/>
    </source>
</evidence>
<dbReference type="Proteomes" id="UP000071561">
    <property type="component" value="Chromosome"/>
</dbReference>
<feature type="transmembrane region" description="Helical" evidence="6">
    <location>
        <begin position="509"/>
        <end position="526"/>
    </location>
</feature>
<dbReference type="RefSeq" id="WP_084359053.1">
    <property type="nucleotide sequence ID" value="NZ_CP014504.1"/>
</dbReference>
<evidence type="ECO:0008006" key="11">
    <source>
        <dbReference type="Google" id="ProtNLM"/>
    </source>
</evidence>
<feature type="domain" description="DUF4131" evidence="8">
    <location>
        <begin position="33"/>
        <end position="199"/>
    </location>
</feature>
<protein>
    <recommendedName>
        <fullName evidence="11">Competence protein ComEC</fullName>
    </recommendedName>
</protein>
<evidence type="ECO:0000313" key="10">
    <source>
        <dbReference type="Proteomes" id="UP000071561"/>
    </source>
</evidence>
<feature type="transmembrane region" description="Helical" evidence="6">
    <location>
        <begin position="298"/>
        <end position="331"/>
    </location>
</feature>
<keyword evidence="5 6" id="KW-0472">Membrane</keyword>
<name>A0A127V8H0_9SPHI</name>
<dbReference type="Pfam" id="PF13567">
    <property type="entry name" value="DUF4131"/>
    <property type="match status" value="1"/>
</dbReference>
<dbReference type="OrthoDB" id="9761531at2"/>
<evidence type="ECO:0000256" key="4">
    <source>
        <dbReference type="ARBA" id="ARBA00022989"/>
    </source>
</evidence>
<evidence type="ECO:0000256" key="2">
    <source>
        <dbReference type="ARBA" id="ARBA00022475"/>
    </source>
</evidence>
<keyword evidence="4 6" id="KW-1133">Transmembrane helix</keyword>
<feature type="transmembrane region" description="Helical" evidence="6">
    <location>
        <begin position="423"/>
        <end position="443"/>
    </location>
</feature>
<evidence type="ECO:0000256" key="1">
    <source>
        <dbReference type="ARBA" id="ARBA00004651"/>
    </source>
</evidence>
<accession>A0A127V8H0</accession>
<dbReference type="PATRIC" id="fig|188932.3.peg.683"/>